<feature type="transmembrane region" description="Helical" evidence="7">
    <location>
        <begin position="488"/>
        <end position="508"/>
    </location>
</feature>
<feature type="domain" description="ABC3 transporter permease C-terminal" evidence="8">
    <location>
        <begin position="264"/>
        <end position="383"/>
    </location>
</feature>
<evidence type="ECO:0000259" key="8">
    <source>
        <dbReference type="Pfam" id="PF02687"/>
    </source>
</evidence>
<name>A0A5C5UA50_9CORY</name>
<evidence type="ECO:0000256" key="6">
    <source>
        <dbReference type="ARBA" id="ARBA00038076"/>
    </source>
</evidence>
<dbReference type="EMBL" id="VOHM01000029">
    <property type="protein sequence ID" value="TWT22757.1"/>
    <property type="molecule type" value="Genomic_DNA"/>
</dbReference>
<evidence type="ECO:0000256" key="3">
    <source>
        <dbReference type="ARBA" id="ARBA00022692"/>
    </source>
</evidence>
<keyword evidence="3 7" id="KW-0812">Transmembrane</keyword>
<feature type="domain" description="ABC3 transporter permease C-terminal" evidence="8">
    <location>
        <begin position="720"/>
        <end position="836"/>
    </location>
</feature>
<evidence type="ECO:0000256" key="5">
    <source>
        <dbReference type="ARBA" id="ARBA00023136"/>
    </source>
</evidence>
<gene>
    <name evidence="10" type="ORF">FRX94_11120</name>
</gene>
<dbReference type="InterPro" id="IPR003838">
    <property type="entry name" value="ABC3_permease_C"/>
</dbReference>
<feature type="domain" description="MacB-like periplasmic core" evidence="9">
    <location>
        <begin position="20"/>
        <end position="229"/>
    </location>
</feature>
<feature type="domain" description="MacB-like periplasmic core" evidence="9">
    <location>
        <begin position="487"/>
        <end position="686"/>
    </location>
</feature>
<feature type="transmembrane region" description="Helical" evidence="7">
    <location>
        <begin position="432"/>
        <end position="452"/>
    </location>
</feature>
<comment type="similarity">
    <text evidence="6">Belongs to the ABC-4 integral membrane protein family.</text>
</comment>
<evidence type="ECO:0000313" key="11">
    <source>
        <dbReference type="Proteomes" id="UP000320791"/>
    </source>
</evidence>
<keyword evidence="5 7" id="KW-0472">Membrane</keyword>
<proteinExistence type="inferred from homology"/>
<reference evidence="10 11" key="1">
    <citation type="submission" date="2019-08" db="EMBL/GenBank/DDBJ databases">
        <authorList>
            <person name="Lei W."/>
        </authorList>
    </citation>
    <scope>NUCLEOTIDE SEQUENCE [LARGE SCALE GENOMIC DNA]</scope>
    <source>
        <strain evidence="10 11">CCUG 58627</strain>
    </source>
</reference>
<dbReference type="OrthoDB" id="9780560at2"/>
<keyword evidence="11" id="KW-1185">Reference proteome</keyword>
<dbReference type="Pfam" id="PF02687">
    <property type="entry name" value="FtsX"/>
    <property type="match status" value="2"/>
</dbReference>
<dbReference type="GO" id="GO:0005886">
    <property type="term" value="C:plasma membrane"/>
    <property type="evidence" value="ECO:0007669"/>
    <property type="project" value="UniProtKB-SubCell"/>
</dbReference>
<dbReference type="InterPro" id="IPR025857">
    <property type="entry name" value="MacB_PCD"/>
</dbReference>
<dbReference type="Proteomes" id="UP000320791">
    <property type="component" value="Unassembled WGS sequence"/>
</dbReference>
<feature type="transmembrane region" description="Helical" evidence="7">
    <location>
        <begin position="716"/>
        <end position="741"/>
    </location>
</feature>
<dbReference type="AlphaFoldDB" id="A0A5C5UA50"/>
<comment type="caution">
    <text evidence="10">The sequence shown here is derived from an EMBL/GenBank/DDBJ whole genome shotgun (WGS) entry which is preliminary data.</text>
</comment>
<protein>
    <submittedName>
        <fullName evidence="10">FtsX-like permease family protein</fullName>
    </submittedName>
</protein>
<evidence type="ECO:0000259" key="9">
    <source>
        <dbReference type="Pfam" id="PF12704"/>
    </source>
</evidence>
<feature type="transmembrane region" description="Helical" evidence="7">
    <location>
        <begin position="260"/>
        <end position="286"/>
    </location>
</feature>
<comment type="subcellular location">
    <subcellularLocation>
        <location evidence="1">Cell membrane</location>
        <topology evidence="1">Multi-pass membrane protein</topology>
    </subcellularLocation>
</comment>
<dbReference type="Pfam" id="PF12704">
    <property type="entry name" value="MacB_PCD"/>
    <property type="match status" value="2"/>
</dbReference>
<dbReference type="GO" id="GO:0022857">
    <property type="term" value="F:transmembrane transporter activity"/>
    <property type="evidence" value="ECO:0007669"/>
    <property type="project" value="TreeGrafter"/>
</dbReference>
<feature type="transmembrane region" description="Helical" evidence="7">
    <location>
        <begin position="397"/>
        <end position="420"/>
    </location>
</feature>
<feature type="transmembrane region" description="Helical" evidence="7">
    <location>
        <begin position="358"/>
        <end position="377"/>
    </location>
</feature>
<dbReference type="PANTHER" id="PTHR30572">
    <property type="entry name" value="MEMBRANE COMPONENT OF TRANSPORTER-RELATED"/>
    <property type="match status" value="1"/>
</dbReference>
<keyword evidence="2" id="KW-1003">Cell membrane</keyword>
<accession>A0A5C5UA50</accession>
<dbReference type="RefSeq" id="WP_146325415.1">
    <property type="nucleotide sequence ID" value="NZ_BAABLR010000064.1"/>
</dbReference>
<evidence type="ECO:0000256" key="4">
    <source>
        <dbReference type="ARBA" id="ARBA00022989"/>
    </source>
</evidence>
<evidence type="ECO:0000256" key="1">
    <source>
        <dbReference type="ARBA" id="ARBA00004651"/>
    </source>
</evidence>
<dbReference type="PANTHER" id="PTHR30572:SF4">
    <property type="entry name" value="ABC TRANSPORTER PERMEASE YTRF"/>
    <property type="match status" value="1"/>
</dbReference>
<dbReference type="InterPro" id="IPR050250">
    <property type="entry name" value="Macrolide_Exporter_MacB"/>
</dbReference>
<feature type="transmembrane region" description="Helical" evidence="7">
    <location>
        <begin position="803"/>
        <end position="826"/>
    </location>
</feature>
<feature type="transmembrane region" description="Helical" evidence="7">
    <location>
        <begin position="762"/>
        <end position="791"/>
    </location>
</feature>
<organism evidence="10 11">
    <name type="scientific">Corynebacterium canis</name>
    <dbReference type="NCBI Taxonomy" id="679663"/>
    <lineage>
        <taxon>Bacteria</taxon>
        <taxon>Bacillati</taxon>
        <taxon>Actinomycetota</taxon>
        <taxon>Actinomycetes</taxon>
        <taxon>Mycobacteriales</taxon>
        <taxon>Corynebacteriaceae</taxon>
        <taxon>Corynebacterium</taxon>
    </lineage>
</organism>
<keyword evidence="4 7" id="KW-1133">Transmembrane helix</keyword>
<evidence type="ECO:0000313" key="10">
    <source>
        <dbReference type="EMBL" id="TWT22757.1"/>
    </source>
</evidence>
<feature type="transmembrane region" description="Helical" evidence="7">
    <location>
        <begin position="309"/>
        <end position="338"/>
    </location>
</feature>
<evidence type="ECO:0000256" key="7">
    <source>
        <dbReference type="SAM" id="Phobius"/>
    </source>
</evidence>
<evidence type="ECO:0000256" key="2">
    <source>
        <dbReference type="ARBA" id="ARBA00022475"/>
    </source>
</evidence>
<sequence>MATMRTISLRTIAAHKIRLALTVLSVVLGTAFIAGSSMFTASLSNSFNSIVSTAFDDVDIVVAGGEKTPDGVSLQVVEELRQRADIKSVDIGVTGSQIVLGGSDGRAIQTGGAPSQALPSFEGSTSASGGDLIEGKMPTETGTVAVNESAAERGNIKVGDKVTVITPKERKDYQVVGLVSTVNDTGGWVGVVFPEPDYLDQFSNGSTVSQVIIRLDDRSKADSLRESLAKQYPDLKVDTGAKLVEEVGSVIKSALSFVNYFLWAFAGIALLVGTFIISNTFSMIVAQRNREFALLRSIGISQQQITRSVIFEAIMVGIIGSVLGIFGGMGLVQAVTAVLEARGVGLPTSGFSLDMQSIVIPLLVGIFITVISAWAPARRAGSIRPVQAMRNQEPPSLLIRTIFGGSLLAIGCGVVLLGALNEKLGSTGVRATVVGLGALAIVLGTWLAGPALSIPVVSTLGRIVGAPFRAIGRIAATNSHRNPRRTSATAFALTLGLAMVSSISMLGATMRENLSDMIDTTVKADYVLTGPTNMDISIPREDIEEVKQIDGVRAATTMYEAPLTINDVPIGAGFSAANGRSRLPVAEGNLNEAIKLNFKEGKSGQVGLSESVATMLNVKVGDKLRIGDKEFPLDGIYESNVAVGMAYIDLEIAKQFAHENEIQPKKLFVLTDENVNQQTLRGKIEDAVAKSLVVTVRNKEEFAGENAAGINQMLGILYGLLGLAVVIAVLGIVNTLALSVIERRQEIGMLRAVGVQRRQIRHMIYIESAVIAVFGALTGAAIGLGLGWGFVKVLAGDGLETIIVPWGQIAIILASSAIIGVLAAVWPAGRAARTQPLEAITD</sequence>